<dbReference type="RefSeq" id="WP_273632421.1">
    <property type="nucleotide sequence ID" value="NZ_CP117167.1"/>
</dbReference>
<organism evidence="2 3">
    <name type="scientific">Mucilaginibacter jinjuensis</name>
    <dbReference type="NCBI Taxonomy" id="1176721"/>
    <lineage>
        <taxon>Bacteria</taxon>
        <taxon>Pseudomonadati</taxon>
        <taxon>Bacteroidota</taxon>
        <taxon>Sphingobacteriia</taxon>
        <taxon>Sphingobacteriales</taxon>
        <taxon>Sphingobacteriaceae</taxon>
        <taxon>Mucilaginibacter</taxon>
    </lineage>
</organism>
<feature type="transmembrane region" description="Helical" evidence="1">
    <location>
        <begin position="81"/>
        <end position="100"/>
    </location>
</feature>
<keyword evidence="1" id="KW-0472">Membrane</keyword>
<sequence>MISSTSSSAKWPDATIKLGQYLFAISWIVFGIEHFIYAGFVATLVPPYMPVHIFWVYLTALSMMAAGVSFIINIKTHWGAWLLAAMLGIFILMIHIPSLIMKPHVDTSWTRAIQDVSLMAAALMLTGNLKAANIGRIIFAIAVFALGCQHFVHIDFVTARISPNLPAFNIIDDIVGAIIILTCACIIARWNVLISSTFLGCFLLLLTLLYYLPLLNFTLQAGGVWTACMLNIAISGGAFLMAIQVFKPIKY</sequence>
<evidence type="ECO:0000256" key="1">
    <source>
        <dbReference type="SAM" id="Phobius"/>
    </source>
</evidence>
<gene>
    <name evidence="2" type="ORF">PQO05_09175</name>
</gene>
<evidence type="ECO:0000313" key="2">
    <source>
        <dbReference type="EMBL" id="WCT14104.1"/>
    </source>
</evidence>
<evidence type="ECO:0000313" key="3">
    <source>
        <dbReference type="Proteomes" id="UP001216139"/>
    </source>
</evidence>
<dbReference type="Proteomes" id="UP001216139">
    <property type="component" value="Chromosome"/>
</dbReference>
<feature type="transmembrane region" description="Helical" evidence="1">
    <location>
        <begin position="192"/>
        <end position="212"/>
    </location>
</feature>
<dbReference type="EMBL" id="CP117167">
    <property type="protein sequence ID" value="WCT14104.1"/>
    <property type="molecule type" value="Genomic_DNA"/>
</dbReference>
<keyword evidence="1" id="KW-1133">Transmembrane helix</keyword>
<accession>A0ABY7TCZ4</accession>
<feature type="transmembrane region" description="Helical" evidence="1">
    <location>
        <begin position="54"/>
        <end position="74"/>
    </location>
</feature>
<evidence type="ECO:0008006" key="4">
    <source>
        <dbReference type="Google" id="ProtNLM"/>
    </source>
</evidence>
<proteinExistence type="predicted"/>
<feature type="transmembrane region" description="Helical" evidence="1">
    <location>
        <begin position="224"/>
        <end position="246"/>
    </location>
</feature>
<feature type="transmembrane region" description="Helical" evidence="1">
    <location>
        <begin position="21"/>
        <end position="42"/>
    </location>
</feature>
<reference evidence="2 3" key="1">
    <citation type="submission" date="2023-02" db="EMBL/GenBank/DDBJ databases">
        <title>Genome sequence of Mucilaginibacter jinjuensis strain KACC 16571.</title>
        <authorList>
            <person name="Kim S."/>
            <person name="Heo J."/>
            <person name="Kwon S.-W."/>
        </authorList>
    </citation>
    <scope>NUCLEOTIDE SEQUENCE [LARGE SCALE GENOMIC DNA]</scope>
    <source>
        <strain evidence="2 3">KACC 16571</strain>
    </source>
</reference>
<feature type="transmembrane region" description="Helical" evidence="1">
    <location>
        <begin position="136"/>
        <end position="154"/>
    </location>
</feature>
<feature type="transmembrane region" description="Helical" evidence="1">
    <location>
        <begin position="166"/>
        <end position="187"/>
    </location>
</feature>
<keyword evidence="3" id="KW-1185">Reference proteome</keyword>
<keyword evidence="1" id="KW-0812">Transmembrane</keyword>
<protein>
    <recommendedName>
        <fullName evidence="4">DoxX-like protein</fullName>
    </recommendedName>
</protein>
<name>A0ABY7TCZ4_9SPHI</name>